<comment type="caution">
    <text evidence="1">The sequence shown here is derived from an EMBL/GenBank/DDBJ whole genome shotgun (WGS) entry which is preliminary data.</text>
</comment>
<dbReference type="EMBL" id="JACQWF010000145">
    <property type="protein sequence ID" value="MBI4595372.1"/>
    <property type="molecule type" value="Genomic_DNA"/>
</dbReference>
<gene>
    <name evidence="1" type="ORF">HY730_03230</name>
</gene>
<proteinExistence type="predicted"/>
<sequence>MLLDLHVHTNRYSWCSAIDPVLGVQKAREIGLDGLVIVEHDIVWKEEELEDLKRQLNLDGFVILRAQEINCNTEQGFKHGHLLTYSYFERYNYLLPTRGIIDQVHRAGGVAVAAHPYRPRHGFGNDVYDLQLDGIEVLHPKHTTADREMAEHARKSLNIASIGGSDAHAHEEIGACLTYFQDWISNEEDLAQAIRSMRCKPITREEMADYRRLP</sequence>
<dbReference type="PANTHER" id="PTHR42924:SF3">
    <property type="entry name" value="POLYMERASE_HISTIDINOL PHOSPHATASE N-TERMINAL DOMAIN-CONTAINING PROTEIN"/>
    <property type="match status" value="1"/>
</dbReference>
<name>A0A933GK76_UNCTE</name>
<dbReference type="Pfam" id="PF13263">
    <property type="entry name" value="PHP_C"/>
    <property type="match status" value="1"/>
</dbReference>
<dbReference type="GO" id="GO:0004534">
    <property type="term" value="F:5'-3' RNA exonuclease activity"/>
    <property type="evidence" value="ECO:0007669"/>
    <property type="project" value="TreeGrafter"/>
</dbReference>
<accession>A0A933GK76</accession>
<dbReference type="PANTHER" id="PTHR42924">
    <property type="entry name" value="EXONUCLEASE"/>
    <property type="match status" value="1"/>
</dbReference>
<evidence type="ECO:0008006" key="3">
    <source>
        <dbReference type="Google" id="ProtNLM"/>
    </source>
</evidence>
<dbReference type="InterPro" id="IPR052018">
    <property type="entry name" value="PHP_domain"/>
</dbReference>
<dbReference type="InterPro" id="IPR016195">
    <property type="entry name" value="Pol/histidinol_Pase-like"/>
</dbReference>
<dbReference type="SUPFAM" id="SSF89550">
    <property type="entry name" value="PHP domain-like"/>
    <property type="match status" value="1"/>
</dbReference>
<evidence type="ECO:0000313" key="1">
    <source>
        <dbReference type="EMBL" id="MBI4595372.1"/>
    </source>
</evidence>
<organism evidence="1 2">
    <name type="scientific">Tectimicrobiota bacterium</name>
    <dbReference type="NCBI Taxonomy" id="2528274"/>
    <lineage>
        <taxon>Bacteria</taxon>
        <taxon>Pseudomonadati</taxon>
        <taxon>Nitrospinota/Tectimicrobiota group</taxon>
        <taxon>Candidatus Tectimicrobiota</taxon>
    </lineage>
</organism>
<reference evidence="1" key="1">
    <citation type="submission" date="2020-07" db="EMBL/GenBank/DDBJ databases">
        <title>Huge and variable diversity of episymbiotic CPR bacteria and DPANN archaea in groundwater ecosystems.</title>
        <authorList>
            <person name="He C.Y."/>
            <person name="Keren R."/>
            <person name="Whittaker M."/>
            <person name="Farag I.F."/>
            <person name="Doudna J."/>
            <person name="Cate J.H.D."/>
            <person name="Banfield J.F."/>
        </authorList>
    </citation>
    <scope>NUCLEOTIDE SEQUENCE</scope>
    <source>
        <strain evidence="1">NC_groundwater_1482_Ag_S-0.65um_47_24</strain>
    </source>
</reference>
<dbReference type="AlphaFoldDB" id="A0A933GK76"/>
<evidence type="ECO:0000313" key="2">
    <source>
        <dbReference type="Proteomes" id="UP000772181"/>
    </source>
</evidence>
<protein>
    <recommendedName>
        <fullName evidence="3">Polymerase/histidinol phosphatase N-terminal domain-containing protein</fullName>
    </recommendedName>
</protein>
<dbReference type="Gene3D" id="3.20.20.140">
    <property type="entry name" value="Metal-dependent hydrolases"/>
    <property type="match status" value="1"/>
</dbReference>
<dbReference type="GO" id="GO:0035312">
    <property type="term" value="F:5'-3' DNA exonuclease activity"/>
    <property type="evidence" value="ECO:0007669"/>
    <property type="project" value="TreeGrafter"/>
</dbReference>
<dbReference type="Proteomes" id="UP000772181">
    <property type="component" value="Unassembled WGS sequence"/>
</dbReference>